<dbReference type="RefSeq" id="WP_146481397.1">
    <property type="nucleotide sequence ID" value="NZ_CP042266.1"/>
</dbReference>
<name>A0A5B8J8B8_9ACTN</name>
<accession>A0A5B8J8B8</accession>
<protein>
    <submittedName>
        <fullName evidence="2">Uncharacterized protein</fullName>
    </submittedName>
</protein>
<proteinExistence type="predicted"/>
<evidence type="ECO:0000313" key="3">
    <source>
        <dbReference type="Proteomes" id="UP000320580"/>
    </source>
</evidence>
<evidence type="ECO:0000313" key="2">
    <source>
        <dbReference type="EMBL" id="QDY78075.1"/>
    </source>
</evidence>
<gene>
    <name evidence="2" type="ORF">FQU76_17955</name>
</gene>
<feature type="region of interest" description="Disordered" evidence="1">
    <location>
        <begin position="1"/>
        <end position="22"/>
    </location>
</feature>
<organism evidence="2 3">
    <name type="scientific">Streptomyces qinzhouensis</name>
    <dbReference type="NCBI Taxonomy" id="2599401"/>
    <lineage>
        <taxon>Bacteria</taxon>
        <taxon>Bacillati</taxon>
        <taxon>Actinomycetota</taxon>
        <taxon>Actinomycetes</taxon>
        <taxon>Kitasatosporales</taxon>
        <taxon>Streptomycetaceae</taxon>
        <taxon>Streptomyces</taxon>
    </lineage>
</organism>
<reference evidence="2 3" key="1">
    <citation type="submission" date="2019-07" db="EMBL/GenBank/DDBJ databases">
        <authorList>
            <person name="Zhu P."/>
        </authorList>
    </citation>
    <scope>NUCLEOTIDE SEQUENCE [LARGE SCALE GENOMIC DNA]</scope>
    <source>
        <strain evidence="2 3">SSL-25</strain>
    </source>
</reference>
<dbReference type="Proteomes" id="UP000320580">
    <property type="component" value="Chromosome"/>
</dbReference>
<dbReference type="AlphaFoldDB" id="A0A5B8J8B8"/>
<dbReference type="KEGG" id="sqz:FQU76_17955"/>
<sequence length="151" mass="15550">MSDVFEPATGDGVMDSGTGGGTNAEVARAEEVRTAYAGLLQIRRISGSAPAAWERSQPVRAVALTLEAAGLPPSARTPTGERAATGYRVSPGPRPGTAHIEWLGPPGSGAPTEAAARLRACTAALDAVGGWDALLYRGERGRRFVEVEPLG</sequence>
<keyword evidence="3" id="KW-1185">Reference proteome</keyword>
<dbReference type="EMBL" id="CP042266">
    <property type="protein sequence ID" value="QDY78075.1"/>
    <property type="molecule type" value="Genomic_DNA"/>
</dbReference>
<feature type="region of interest" description="Disordered" evidence="1">
    <location>
        <begin position="71"/>
        <end position="97"/>
    </location>
</feature>
<dbReference type="OrthoDB" id="3854431at2"/>
<evidence type="ECO:0000256" key="1">
    <source>
        <dbReference type="SAM" id="MobiDB-lite"/>
    </source>
</evidence>